<keyword evidence="3" id="KW-1185">Reference proteome</keyword>
<feature type="compositionally biased region" description="Basic and acidic residues" evidence="1">
    <location>
        <begin position="95"/>
        <end position="112"/>
    </location>
</feature>
<dbReference type="AlphaFoldDB" id="A0A812MGJ7"/>
<dbReference type="OrthoDB" id="444467at2759"/>
<dbReference type="Proteomes" id="UP000649617">
    <property type="component" value="Unassembled WGS sequence"/>
</dbReference>
<sequence length="171" mass="19200">AQLEEIQLVLSDYVQRSGGVDVDDAVITRIWVPIEAPVKEEKDGQTLSFRQRLTNRAAKEAVEIYVPLAQCARSMSLEVLGLEAVGPRPPPEAAKVADKPGEKQREKKHREVQSLRVRVRGTTEEFQLQKLQRIRASLTTPGSQDVESSELSRHWTIRLPWAEAAKKPVAE</sequence>
<feature type="non-terminal residue" evidence="2">
    <location>
        <position position="1"/>
    </location>
</feature>
<reference evidence="2" key="1">
    <citation type="submission" date="2021-02" db="EMBL/GenBank/DDBJ databases">
        <authorList>
            <person name="Dougan E. K."/>
            <person name="Rhodes N."/>
            <person name="Thang M."/>
            <person name="Chan C."/>
        </authorList>
    </citation>
    <scope>NUCLEOTIDE SEQUENCE</scope>
</reference>
<evidence type="ECO:0000313" key="2">
    <source>
        <dbReference type="EMBL" id="CAE7257688.1"/>
    </source>
</evidence>
<name>A0A812MGJ7_SYMPI</name>
<feature type="region of interest" description="Disordered" evidence="1">
    <location>
        <begin position="84"/>
        <end position="112"/>
    </location>
</feature>
<feature type="non-terminal residue" evidence="2">
    <location>
        <position position="171"/>
    </location>
</feature>
<proteinExistence type="predicted"/>
<evidence type="ECO:0000313" key="3">
    <source>
        <dbReference type="Proteomes" id="UP000649617"/>
    </source>
</evidence>
<organism evidence="2 3">
    <name type="scientific">Symbiodinium pilosum</name>
    <name type="common">Dinoflagellate</name>
    <dbReference type="NCBI Taxonomy" id="2952"/>
    <lineage>
        <taxon>Eukaryota</taxon>
        <taxon>Sar</taxon>
        <taxon>Alveolata</taxon>
        <taxon>Dinophyceae</taxon>
        <taxon>Suessiales</taxon>
        <taxon>Symbiodiniaceae</taxon>
        <taxon>Symbiodinium</taxon>
    </lineage>
</organism>
<protein>
    <submittedName>
        <fullName evidence="2">Uncharacterized protein</fullName>
    </submittedName>
</protein>
<gene>
    <name evidence="2" type="ORF">SPIL2461_LOCUS5293</name>
</gene>
<comment type="caution">
    <text evidence="2">The sequence shown here is derived from an EMBL/GenBank/DDBJ whole genome shotgun (WGS) entry which is preliminary data.</text>
</comment>
<dbReference type="EMBL" id="CAJNIZ010007402">
    <property type="protein sequence ID" value="CAE7257688.1"/>
    <property type="molecule type" value="Genomic_DNA"/>
</dbReference>
<evidence type="ECO:0000256" key="1">
    <source>
        <dbReference type="SAM" id="MobiDB-lite"/>
    </source>
</evidence>
<accession>A0A812MGJ7</accession>